<feature type="compositionally biased region" description="Acidic residues" evidence="8">
    <location>
        <begin position="436"/>
        <end position="445"/>
    </location>
</feature>
<dbReference type="Proteomes" id="UP001165122">
    <property type="component" value="Unassembled WGS sequence"/>
</dbReference>
<accession>A0A9W7FSP4</accession>
<evidence type="ECO:0000256" key="2">
    <source>
        <dbReference type="ARBA" id="ARBA00004496"/>
    </source>
</evidence>
<evidence type="ECO:0000256" key="4">
    <source>
        <dbReference type="ARBA" id="ARBA00022448"/>
    </source>
</evidence>
<evidence type="ECO:0000313" key="11">
    <source>
        <dbReference type="Proteomes" id="UP001165122"/>
    </source>
</evidence>
<feature type="region of interest" description="Disordered" evidence="8">
    <location>
        <begin position="431"/>
        <end position="456"/>
    </location>
</feature>
<dbReference type="InterPro" id="IPR040016">
    <property type="entry name" value="XPO6"/>
</dbReference>
<proteinExistence type="inferred from homology"/>
<comment type="similarity">
    <text evidence="3">Belongs to the exportin family.</text>
</comment>
<keyword evidence="6" id="KW-0653">Protein transport</keyword>
<evidence type="ECO:0000256" key="8">
    <source>
        <dbReference type="SAM" id="MobiDB-lite"/>
    </source>
</evidence>
<dbReference type="InterPro" id="IPR016024">
    <property type="entry name" value="ARM-type_fold"/>
</dbReference>
<dbReference type="SUPFAM" id="SSF48371">
    <property type="entry name" value="ARM repeat"/>
    <property type="match status" value="1"/>
</dbReference>
<comment type="subcellular location">
    <subcellularLocation>
        <location evidence="2">Cytoplasm</location>
    </subcellularLocation>
    <subcellularLocation>
        <location evidence="1">Nucleus</location>
    </subcellularLocation>
</comment>
<dbReference type="PANTHER" id="PTHR21452:SF4">
    <property type="entry name" value="EXPORTIN-6"/>
    <property type="match status" value="1"/>
</dbReference>
<evidence type="ECO:0000313" key="10">
    <source>
        <dbReference type="EMBL" id="GMI17276.1"/>
    </source>
</evidence>
<comment type="caution">
    <text evidence="10">The sequence shown here is derived from an EMBL/GenBank/DDBJ whole genome shotgun (WGS) entry which is preliminary data.</text>
</comment>
<dbReference type="InterPro" id="IPR011989">
    <property type="entry name" value="ARM-like"/>
</dbReference>
<keyword evidence="5" id="KW-0963">Cytoplasm</keyword>
<evidence type="ECO:0000256" key="7">
    <source>
        <dbReference type="ARBA" id="ARBA00023242"/>
    </source>
</evidence>
<dbReference type="Pfam" id="PF08389">
    <property type="entry name" value="Xpo1"/>
    <property type="match status" value="1"/>
</dbReference>
<dbReference type="EMBL" id="BRXW01000286">
    <property type="protein sequence ID" value="GMI17276.1"/>
    <property type="molecule type" value="Genomic_DNA"/>
</dbReference>
<dbReference type="GO" id="GO:0005737">
    <property type="term" value="C:cytoplasm"/>
    <property type="evidence" value="ECO:0007669"/>
    <property type="project" value="UniProtKB-SubCell"/>
</dbReference>
<feature type="domain" description="Exportin-1/Importin-beta-like" evidence="9">
    <location>
        <begin position="119"/>
        <end position="268"/>
    </location>
</feature>
<keyword evidence="7" id="KW-0539">Nucleus</keyword>
<keyword evidence="4" id="KW-0813">Transport</keyword>
<evidence type="ECO:0000256" key="5">
    <source>
        <dbReference type="ARBA" id="ARBA00022490"/>
    </source>
</evidence>
<sequence length="1126" mass="122912">MSNEQLIPQIEAALKRLYDPRTSSLDRQKVESDLSLFKTSTPKSYLASLTSLTSHINDTGPSLSHHLQFFLGNVLLHFSGPKVLEGLGGEERRELERGVKNLVNNSFILHPGMLSRPTLQKILLTYVHISKASSSPQNPHFLTEIISTCSNSDPSIASLGSKLLSLIVEEFPNFEPPHTMRGHRRSEISSLLHSALPTIASCLPLTSSNPSTQRSSLNALLTILTYPTRFKITRTYNISPCITLPLVSSLLSTISTNSTNKTLALMCLNEITSQNCYPNEMAKEFIVKLASHVNQVVGEYTKILKNGGGDDDSENGFEVQLVNFLVAFSDRHLKYASGQTSVFSVSDFLGLVADFSCCLTSVNVFWKSIIVWKSVAELVESAVESQGPESPFLKGVESGLASVLNFVIDRNMFTFNSDALQEYDLEFPSLATTGRDDDDGGDGDDSTPRDEQDSMTKNLRTSSIGILLSDTCTLSKLLTSISSTCSTTTFDHLSTTLKTTLDNLQISIQAKSDDVDHLVWDACVILRLFETSVASSVLVHASGSHFTKFGELATNLIGFFQSVTTSRGWQHTPQLVHLLTFCNLTLSSLQTTMWAWSQLQPSILPTTTTFTITLLATCATFLNDIIIMPAPQEVTLSYIDVLLSISESAKLNQSPFQTELNQHRVQITESIVKSVSGLMQRQIKTGYRTATNFTFLAGFERSANKINQAAFASDSNLFTSVVLQPLCSGVVERCKQALAAGDNVRALQGGATSIERVCGALGAVVKECEKLSSPGKNVLKQHIAPTVTPLLNVMSVYLRLSLSPASTSSSNNAASSVITFFLTLIKTLGKDLDIDFKISILKTLIDGVSTISLDGKKLTASQNLVIKMVCRGLAVVFRDRGNGITSLIGNGVNLIVEKLAPICKSEENAAEVLPFLIDLVHSLLLVQFRVLTVTESMCKDVQQGGPGLVKIKVAGIGGDIKGTHPMFNLASLGGKRVTFVKPEYAAGFDGLLYLLLFCLRSPNLPPIVVGKAVTHLLSLGEMVKLFAIKDWNDRMRGVFIATILEDLMKLQQPLLVDDLNLLVFEIASVDIADFFNVILPTIIESMPITSEQKVSCMGVFKSDNVDSVSFRNNCENFLAEFRYFTA</sequence>
<dbReference type="GO" id="GO:0005634">
    <property type="term" value="C:nucleus"/>
    <property type="evidence" value="ECO:0007669"/>
    <property type="project" value="UniProtKB-SubCell"/>
</dbReference>
<gene>
    <name evidence="10" type="ORF">TrLO_g13418</name>
</gene>
<dbReference type="OrthoDB" id="197764at2759"/>
<dbReference type="GO" id="GO:0005049">
    <property type="term" value="F:nuclear export signal receptor activity"/>
    <property type="evidence" value="ECO:0007669"/>
    <property type="project" value="InterPro"/>
</dbReference>
<evidence type="ECO:0000256" key="1">
    <source>
        <dbReference type="ARBA" id="ARBA00004123"/>
    </source>
</evidence>
<dbReference type="InterPro" id="IPR013598">
    <property type="entry name" value="Exportin-1/Importin-b-like"/>
</dbReference>
<dbReference type="GO" id="GO:0006611">
    <property type="term" value="P:protein export from nucleus"/>
    <property type="evidence" value="ECO:0007669"/>
    <property type="project" value="InterPro"/>
</dbReference>
<organism evidence="10 11">
    <name type="scientific">Triparma laevis f. longispina</name>
    <dbReference type="NCBI Taxonomy" id="1714387"/>
    <lineage>
        <taxon>Eukaryota</taxon>
        <taxon>Sar</taxon>
        <taxon>Stramenopiles</taxon>
        <taxon>Ochrophyta</taxon>
        <taxon>Bolidophyceae</taxon>
        <taxon>Parmales</taxon>
        <taxon>Triparmaceae</taxon>
        <taxon>Triparma</taxon>
    </lineage>
</organism>
<reference evidence="11" key="1">
    <citation type="journal article" date="2023" name="Commun. Biol.">
        <title>Genome analysis of Parmales, the sister group of diatoms, reveals the evolutionary specialization of diatoms from phago-mixotrophs to photoautotrophs.</title>
        <authorList>
            <person name="Ban H."/>
            <person name="Sato S."/>
            <person name="Yoshikawa S."/>
            <person name="Yamada K."/>
            <person name="Nakamura Y."/>
            <person name="Ichinomiya M."/>
            <person name="Sato N."/>
            <person name="Blanc-Mathieu R."/>
            <person name="Endo H."/>
            <person name="Kuwata A."/>
            <person name="Ogata H."/>
        </authorList>
    </citation>
    <scope>NUCLEOTIDE SEQUENCE [LARGE SCALE GENOMIC DNA]</scope>
    <source>
        <strain evidence="11">NIES 3700</strain>
    </source>
</reference>
<evidence type="ECO:0000256" key="6">
    <source>
        <dbReference type="ARBA" id="ARBA00022927"/>
    </source>
</evidence>
<dbReference type="Gene3D" id="1.25.10.10">
    <property type="entry name" value="Leucine-rich Repeat Variant"/>
    <property type="match status" value="1"/>
</dbReference>
<protein>
    <recommendedName>
        <fullName evidence="9">Exportin-1/Importin-beta-like domain-containing protein</fullName>
    </recommendedName>
</protein>
<evidence type="ECO:0000259" key="9">
    <source>
        <dbReference type="Pfam" id="PF08389"/>
    </source>
</evidence>
<keyword evidence="11" id="KW-1185">Reference proteome</keyword>
<dbReference type="PANTHER" id="PTHR21452">
    <property type="entry name" value="EXPORTIN-6"/>
    <property type="match status" value="1"/>
</dbReference>
<dbReference type="AlphaFoldDB" id="A0A9W7FSP4"/>
<name>A0A9W7FSP4_9STRA</name>
<evidence type="ECO:0000256" key="3">
    <source>
        <dbReference type="ARBA" id="ARBA00009466"/>
    </source>
</evidence>